<dbReference type="AlphaFoldDB" id="A0AAJ7SA06"/>
<keyword evidence="4" id="KW-0646">Protease inhibitor</keyword>
<evidence type="ECO:0000256" key="4">
    <source>
        <dbReference type="ARBA" id="ARBA00022900"/>
    </source>
</evidence>
<dbReference type="InterPro" id="IPR002919">
    <property type="entry name" value="TIL_dom"/>
</dbReference>
<accession>A0AAJ7SA06</accession>
<dbReference type="GO" id="GO:0005576">
    <property type="term" value="C:extracellular region"/>
    <property type="evidence" value="ECO:0007669"/>
    <property type="project" value="UniProtKB-SubCell"/>
</dbReference>
<organism evidence="7 8">
    <name type="scientific">Ceratina calcarata</name>
    <dbReference type="NCBI Taxonomy" id="156304"/>
    <lineage>
        <taxon>Eukaryota</taxon>
        <taxon>Metazoa</taxon>
        <taxon>Ecdysozoa</taxon>
        <taxon>Arthropoda</taxon>
        <taxon>Hexapoda</taxon>
        <taxon>Insecta</taxon>
        <taxon>Pterygota</taxon>
        <taxon>Neoptera</taxon>
        <taxon>Endopterygota</taxon>
        <taxon>Hymenoptera</taxon>
        <taxon>Apocrita</taxon>
        <taxon>Aculeata</taxon>
        <taxon>Apoidea</taxon>
        <taxon>Anthophila</taxon>
        <taxon>Apidae</taxon>
        <taxon>Ceratina</taxon>
        <taxon>Zadontomerus</taxon>
    </lineage>
</organism>
<gene>
    <name evidence="8" type="primary">LOC108630743</name>
</gene>
<sequence length="84" mass="9076">MSRFAIFVLLATVLVVLQTQVNGQDVPPCPENEEFTLCGRACESTCSDPKRSMMCLGCAHGDPTCKCKDGYVRKGDACVSPDQC</sequence>
<comment type="subcellular location">
    <subcellularLocation>
        <location evidence="1">Secreted</location>
    </subcellularLocation>
</comment>
<protein>
    <submittedName>
        <fullName evidence="8">Chymotrypsin inhibitor-like isoform X2</fullName>
    </submittedName>
</protein>
<evidence type="ECO:0000256" key="1">
    <source>
        <dbReference type="ARBA" id="ARBA00004613"/>
    </source>
</evidence>
<dbReference type="GO" id="GO:0004867">
    <property type="term" value="F:serine-type endopeptidase inhibitor activity"/>
    <property type="evidence" value="ECO:0007669"/>
    <property type="project" value="UniProtKB-KW"/>
</dbReference>
<evidence type="ECO:0000259" key="6">
    <source>
        <dbReference type="Pfam" id="PF01826"/>
    </source>
</evidence>
<dbReference type="SUPFAM" id="SSF57567">
    <property type="entry name" value="Serine protease inhibitors"/>
    <property type="match status" value="1"/>
</dbReference>
<dbReference type="Gene3D" id="2.10.25.10">
    <property type="entry name" value="Laminin"/>
    <property type="match status" value="1"/>
</dbReference>
<dbReference type="InterPro" id="IPR036084">
    <property type="entry name" value="Ser_inhib-like_sf"/>
</dbReference>
<proteinExistence type="inferred from homology"/>
<reference evidence="8" key="1">
    <citation type="submission" date="2025-08" db="UniProtKB">
        <authorList>
            <consortium name="RefSeq"/>
        </authorList>
    </citation>
    <scope>IDENTIFICATION</scope>
    <source>
        <tissue evidence="8">Whole body</tissue>
    </source>
</reference>
<feature type="chain" id="PRO_5042560747" evidence="5">
    <location>
        <begin position="24"/>
        <end position="84"/>
    </location>
</feature>
<feature type="domain" description="TIL" evidence="6">
    <location>
        <begin position="29"/>
        <end position="84"/>
    </location>
</feature>
<keyword evidence="5" id="KW-0732">Signal</keyword>
<name>A0AAJ7SA06_9HYME</name>
<keyword evidence="4" id="KW-0722">Serine protease inhibitor</keyword>
<dbReference type="Pfam" id="PF01826">
    <property type="entry name" value="TIL"/>
    <property type="match status" value="1"/>
</dbReference>
<keyword evidence="7" id="KW-1185">Reference proteome</keyword>
<evidence type="ECO:0000256" key="5">
    <source>
        <dbReference type="SAM" id="SignalP"/>
    </source>
</evidence>
<dbReference type="RefSeq" id="XP_026674041.1">
    <property type="nucleotide sequence ID" value="XM_026818240.1"/>
</dbReference>
<keyword evidence="3" id="KW-0964">Secreted</keyword>
<dbReference type="CDD" id="cd19941">
    <property type="entry name" value="TIL"/>
    <property type="match status" value="1"/>
</dbReference>
<dbReference type="GeneID" id="108630743"/>
<evidence type="ECO:0000256" key="3">
    <source>
        <dbReference type="ARBA" id="ARBA00022525"/>
    </source>
</evidence>
<evidence type="ECO:0000313" key="7">
    <source>
        <dbReference type="Proteomes" id="UP000694925"/>
    </source>
</evidence>
<comment type="similarity">
    <text evidence="2">Belongs to the serine protease inhibitor-like (TIL domain-containing) family.</text>
</comment>
<evidence type="ECO:0000313" key="8">
    <source>
        <dbReference type="RefSeq" id="XP_026674041.1"/>
    </source>
</evidence>
<evidence type="ECO:0000256" key="2">
    <source>
        <dbReference type="ARBA" id="ARBA00007611"/>
    </source>
</evidence>
<feature type="signal peptide" evidence="5">
    <location>
        <begin position="1"/>
        <end position="23"/>
    </location>
</feature>
<dbReference type="Proteomes" id="UP000694925">
    <property type="component" value="Unplaced"/>
</dbReference>